<evidence type="ECO:0000256" key="4">
    <source>
        <dbReference type="ARBA" id="ARBA00022691"/>
    </source>
</evidence>
<protein>
    <recommendedName>
        <fullName evidence="7">Methyltransferase</fullName>
    </recommendedName>
</protein>
<name>A0A0S4JAA0_BODSA</name>
<dbReference type="Gene3D" id="3.40.50.150">
    <property type="entry name" value="Vaccinia Virus protein VP39"/>
    <property type="match status" value="1"/>
</dbReference>
<dbReference type="OrthoDB" id="406152at2759"/>
<dbReference type="GO" id="GO:0032259">
    <property type="term" value="P:methylation"/>
    <property type="evidence" value="ECO:0007669"/>
    <property type="project" value="UniProtKB-KW"/>
</dbReference>
<dbReference type="Proteomes" id="UP000051952">
    <property type="component" value="Unassembled WGS sequence"/>
</dbReference>
<evidence type="ECO:0000313" key="6">
    <source>
        <dbReference type="Proteomes" id="UP000051952"/>
    </source>
</evidence>
<dbReference type="InterPro" id="IPR052190">
    <property type="entry name" value="Euk-Arch_PrmC-MTase"/>
</dbReference>
<keyword evidence="6" id="KW-1185">Reference proteome</keyword>
<dbReference type="GO" id="GO:0003676">
    <property type="term" value="F:nucleic acid binding"/>
    <property type="evidence" value="ECO:0007669"/>
    <property type="project" value="InterPro"/>
</dbReference>
<dbReference type="VEuPathDB" id="TriTrypDB:BSAL_08075"/>
<keyword evidence="2" id="KW-0489">Methyltransferase</keyword>
<evidence type="ECO:0000313" key="5">
    <source>
        <dbReference type="EMBL" id="CUG87035.1"/>
    </source>
</evidence>
<dbReference type="SUPFAM" id="SSF53335">
    <property type="entry name" value="S-adenosyl-L-methionine-dependent methyltransferases"/>
    <property type="match status" value="1"/>
</dbReference>
<dbReference type="OMA" id="VITTAWC"/>
<dbReference type="GO" id="GO:0008276">
    <property type="term" value="F:protein methyltransferase activity"/>
    <property type="evidence" value="ECO:0007669"/>
    <property type="project" value="TreeGrafter"/>
</dbReference>
<dbReference type="InterPro" id="IPR002052">
    <property type="entry name" value="DNA_methylase_N6_adenine_CS"/>
</dbReference>
<evidence type="ECO:0000256" key="2">
    <source>
        <dbReference type="ARBA" id="ARBA00022603"/>
    </source>
</evidence>
<evidence type="ECO:0000256" key="1">
    <source>
        <dbReference type="ARBA" id="ARBA00006149"/>
    </source>
</evidence>
<proteinExistence type="inferred from homology"/>
<comment type="similarity">
    <text evidence="1">Belongs to the eukaryotic/archaeal PrmC-related family.</text>
</comment>
<organism evidence="5 6">
    <name type="scientific">Bodo saltans</name>
    <name type="common">Flagellated protozoan</name>
    <dbReference type="NCBI Taxonomy" id="75058"/>
    <lineage>
        <taxon>Eukaryota</taxon>
        <taxon>Discoba</taxon>
        <taxon>Euglenozoa</taxon>
        <taxon>Kinetoplastea</taxon>
        <taxon>Metakinetoplastina</taxon>
        <taxon>Eubodonida</taxon>
        <taxon>Bodonidae</taxon>
        <taxon>Bodo</taxon>
    </lineage>
</organism>
<evidence type="ECO:0000256" key="3">
    <source>
        <dbReference type="ARBA" id="ARBA00022679"/>
    </source>
</evidence>
<dbReference type="AlphaFoldDB" id="A0A0S4JAA0"/>
<keyword evidence="4" id="KW-0949">S-adenosyl-L-methionine</keyword>
<dbReference type="CDD" id="cd02440">
    <property type="entry name" value="AdoMet_MTases"/>
    <property type="match status" value="1"/>
</dbReference>
<dbReference type="EMBL" id="CYKH01001428">
    <property type="protein sequence ID" value="CUG87035.1"/>
    <property type="molecule type" value="Genomic_DNA"/>
</dbReference>
<keyword evidence="3" id="KW-0808">Transferase</keyword>
<gene>
    <name evidence="5" type="ORF">BSAL_08075</name>
</gene>
<accession>A0A0S4JAA0</accession>
<dbReference type="GO" id="GO:0035657">
    <property type="term" value="C:eRF1 methyltransferase complex"/>
    <property type="evidence" value="ECO:0007669"/>
    <property type="project" value="TreeGrafter"/>
</dbReference>
<dbReference type="PANTHER" id="PTHR45875">
    <property type="entry name" value="METHYLTRANSFERASE N6AMT1"/>
    <property type="match status" value="1"/>
</dbReference>
<evidence type="ECO:0008006" key="7">
    <source>
        <dbReference type="Google" id="ProtNLM"/>
    </source>
</evidence>
<dbReference type="GO" id="GO:0008757">
    <property type="term" value="F:S-adenosylmethionine-dependent methyltransferase activity"/>
    <property type="evidence" value="ECO:0007669"/>
    <property type="project" value="TreeGrafter"/>
</dbReference>
<dbReference type="PANTHER" id="PTHR45875:SF1">
    <property type="entry name" value="METHYLTRANSFERASE N6AMT1"/>
    <property type="match status" value="1"/>
</dbReference>
<dbReference type="InterPro" id="IPR029063">
    <property type="entry name" value="SAM-dependent_MTases_sf"/>
</dbReference>
<reference evidence="6" key="1">
    <citation type="submission" date="2015-09" db="EMBL/GenBank/DDBJ databases">
        <authorList>
            <consortium name="Pathogen Informatics"/>
        </authorList>
    </citation>
    <scope>NUCLEOTIDE SEQUENCE [LARGE SCALE GENOMIC DNA]</scope>
    <source>
        <strain evidence="6">Lake Konstanz</strain>
    </source>
</reference>
<sequence>MSSLPQKKKKTPDYFHCIEDKRLRDSVYEPEADTFVFLDGLDKDEAFLLSHLRGVPTSTTSEPPRARRFLEVGCGSGTVISHLESILGWTPGDEYHVVDINPIALEAADLTWRKSVADCPPPSLNGGSKPPLHKHLGDLFAPFSSEAGDDAPVLFDVVLFNPPYVPTSSDELDKAIAGGDVITAAWCGGPRGRVVVDRFLKELPKYLDPTCGVAYVIAIKENDVEDMIRFVREECGFAVGGQEVGVSVVFRRYTSEDLSLIKIQRNAIKRDE</sequence>
<dbReference type="PROSITE" id="PS00092">
    <property type="entry name" value="N6_MTASE"/>
    <property type="match status" value="1"/>
</dbReference>